<dbReference type="Pfam" id="PF00106">
    <property type="entry name" value="adh_short"/>
    <property type="match status" value="1"/>
</dbReference>
<name>A0A0D2HSC7_CLAB1</name>
<dbReference type="OrthoDB" id="47007at2759"/>
<dbReference type="HOGENOM" id="CLU_010194_1_0_1"/>
<evidence type="ECO:0008006" key="5">
    <source>
        <dbReference type="Google" id="ProtNLM"/>
    </source>
</evidence>
<protein>
    <recommendedName>
        <fullName evidence="5">SDR family oxidoreductase</fullName>
    </recommendedName>
</protein>
<dbReference type="VEuPathDB" id="FungiDB:Z519_12192"/>
<dbReference type="Proteomes" id="UP000053789">
    <property type="component" value="Unassembled WGS sequence"/>
</dbReference>
<dbReference type="FunFam" id="3.40.50.720:FF:000084">
    <property type="entry name" value="Short-chain dehydrogenase reductase"/>
    <property type="match status" value="1"/>
</dbReference>
<reference evidence="3" key="1">
    <citation type="submission" date="2015-01" db="EMBL/GenBank/DDBJ databases">
        <title>The Genome Sequence of Cladophialophora bantiana CBS 173.52.</title>
        <authorList>
            <consortium name="The Broad Institute Genomics Platform"/>
            <person name="Cuomo C."/>
            <person name="de Hoog S."/>
            <person name="Gorbushina A."/>
            <person name="Stielow B."/>
            <person name="Teixiera M."/>
            <person name="Abouelleil A."/>
            <person name="Chapman S.B."/>
            <person name="Priest M."/>
            <person name="Young S.K."/>
            <person name="Wortman J."/>
            <person name="Nusbaum C."/>
            <person name="Birren B."/>
        </authorList>
    </citation>
    <scope>NUCLEOTIDE SEQUENCE [LARGE SCALE GENOMIC DNA]</scope>
    <source>
        <strain evidence="3">CBS 173.52</strain>
    </source>
</reference>
<dbReference type="CDD" id="cd05233">
    <property type="entry name" value="SDR_c"/>
    <property type="match status" value="1"/>
</dbReference>
<dbReference type="InterPro" id="IPR002347">
    <property type="entry name" value="SDR_fam"/>
</dbReference>
<dbReference type="GeneID" id="27705120"/>
<dbReference type="GO" id="GO:0016491">
    <property type="term" value="F:oxidoreductase activity"/>
    <property type="evidence" value="ECO:0007669"/>
    <property type="project" value="UniProtKB-ARBA"/>
</dbReference>
<dbReference type="PANTHER" id="PTHR43975">
    <property type="entry name" value="ZGC:101858"/>
    <property type="match status" value="1"/>
</dbReference>
<dbReference type="PRINTS" id="PR00081">
    <property type="entry name" value="GDHRDH"/>
</dbReference>
<organism evidence="3 4">
    <name type="scientific">Cladophialophora bantiana (strain ATCC 10958 / CBS 173.52 / CDC B-1940 / NIH 8579)</name>
    <name type="common">Xylohypha bantiana</name>
    <dbReference type="NCBI Taxonomy" id="1442370"/>
    <lineage>
        <taxon>Eukaryota</taxon>
        <taxon>Fungi</taxon>
        <taxon>Dikarya</taxon>
        <taxon>Ascomycota</taxon>
        <taxon>Pezizomycotina</taxon>
        <taxon>Eurotiomycetes</taxon>
        <taxon>Chaetothyriomycetidae</taxon>
        <taxon>Chaetothyriales</taxon>
        <taxon>Herpotrichiellaceae</taxon>
        <taxon>Cladophialophora</taxon>
    </lineage>
</organism>
<sequence length="255" mass="28009">MVISGRRLEGKVAVVTGGGGGIGSAVGQTFSEKRAKVALVDRDPELLQEAIDEIKGHNPQTQVASFVVNPGEESEAARVVKETGKTFEGIDVLVNNVGIRSYIPIDGTPWDKWHDIINVNMRFVSMTRACWPTLRKSGRGSIVNISSMNGVYGGRGMGAYDSMKSAVLTFSRTLAHEEHEHNVRVNSFCPGFTRTKFQLKRLGQDTVDDYVPSCNIRRWADPVELVYPILWLASEEASYVTVGTFMIDGGYGHVE</sequence>
<dbReference type="PRINTS" id="PR00080">
    <property type="entry name" value="SDRFAMILY"/>
</dbReference>
<evidence type="ECO:0000256" key="1">
    <source>
        <dbReference type="ARBA" id="ARBA00022857"/>
    </source>
</evidence>
<proteinExistence type="inferred from homology"/>
<keyword evidence="4" id="KW-1185">Reference proteome</keyword>
<comment type="similarity">
    <text evidence="2">Belongs to the short-chain dehydrogenases/reductases (SDR) family.</text>
</comment>
<dbReference type="EMBL" id="KN847005">
    <property type="protein sequence ID" value="KIW87289.1"/>
    <property type="molecule type" value="Genomic_DNA"/>
</dbReference>
<keyword evidence="1" id="KW-0521">NADP</keyword>
<dbReference type="InterPro" id="IPR036291">
    <property type="entry name" value="NAD(P)-bd_dom_sf"/>
</dbReference>
<dbReference type="AlphaFoldDB" id="A0A0D2HSC7"/>
<accession>A0A0D2HSC7</accession>
<gene>
    <name evidence="3" type="ORF">Z519_12192</name>
</gene>
<dbReference type="RefSeq" id="XP_016613958.1">
    <property type="nucleotide sequence ID" value="XM_016769899.1"/>
</dbReference>
<evidence type="ECO:0000313" key="3">
    <source>
        <dbReference type="EMBL" id="KIW87289.1"/>
    </source>
</evidence>
<evidence type="ECO:0000313" key="4">
    <source>
        <dbReference type="Proteomes" id="UP000053789"/>
    </source>
</evidence>
<dbReference type="SUPFAM" id="SSF51735">
    <property type="entry name" value="NAD(P)-binding Rossmann-fold domains"/>
    <property type="match status" value="1"/>
</dbReference>
<evidence type="ECO:0000256" key="2">
    <source>
        <dbReference type="RuleBase" id="RU000363"/>
    </source>
</evidence>
<dbReference type="PANTHER" id="PTHR43975:SF2">
    <property type="entry name" value="EG:BACR7A4.14 PROTEIN-RELATED"/>
    <property type="match status" value="1"/>
</dbReference>
<dbReference type="Gene3D" id="3.40.50.720">
    <property type="entry name" value="NAD(P)-binding Rossmann-like Domain"/>
    <property type="match status" value="1"/>
</dbReference>